<accession>A0A2S5JDH0</accession>
<dbReference type="OrthoDB" id="9804290at2"/>
<name>A0A2S5JDH0_9RHOB</name>
<feature type="transmembrane region" description="Helical" evidence="6">
    <location>
        <begin position="12"/>
        <end position="33"/>
    </location>
</feature>
<dbReference type="Proteomes" id="UP000239736">
    <property type="component" value="Unassembled WGS sequence"/>
</dbReference>
<feature type="domain" description="PAS" evidence="7">
    <location>
        <begin position="139"/>
        <end position="187"/>
    </location>
</feature>
<dbReference type="InterPro" id="IPR012337">
    <property type="entry name" value="RNaseH-like_sf"/>
</dbReference>
<proteinExistence type="predicted"/>
<dbReference type="InterPro" id="IPR013520">
    <property type="entry name" value="Ribonucl_H"/>
</dbReference>
<evidence type="ECO:0000256" key="3">
    <source>
        <dbReference type="ARBA" id="ARBA00026073"/>
    </source>
</evidence>
<dbReference type="AlphaFoldDB" id="A0A2S5JDH0"/>
<feature type="coiled-coil region" evidence="5">
    <location>
        <begin position="115"/>
        <end position="149"/>
    </location>
</feature>
<keyword evidence="6" id="KW-0472">Membrane</keyword>
<evidence type="ECO:0000256" key="2">
    <source>
        <dbReference type="ARBA" id="ARBA00025483"/>
    </source>
</evidence>
<dbReference type="Gene3D" id="3.30.450.20">
    <property type="entry name" value="PAS domain"/>
    <property type="match status" value="1"/>
</dbReference>
<dbReference type="GO" id="GO:0003887">
    <property type="term" value="F:DNA-directed DNA polymerase activity"/>
    <property type="evidence" value="ECO:0007669"/>
    <property type="project" value="UniProtKB-EC"/>
</dbReference>
<dbReference type="InterPro" id="IPR013656">
    <property type="entry name" value="PAS_4"/>
</dbReference>
<comment type="caution">
    <text evidence="8">The sequence shown here is derived from an EMBL/GenBank/DDBJ whole genome shotgun (WGS) entry which is preliminary data.</text>
</comment>
<keyword evidence="5" id="KW-0175">Coiled coil</keyword>
<dbReference type="GO" id="GO:0005829">
    <property type="term" value="C:cytosol"/>
    <property type="evidence" value="ECO:0007669"/>
    <property type="project" value="TreeGrafter"/>
</dbReference>
<keyword evidence="6" id="KW-0812">Transmembrane</keyword>
<dbReference type="PANTHER" id="PTHR30231:SF41">
    <property type="entry name" value="DNA POLYMERASE III SUBUNIT EPSILON"/>
    <property type="match status" value="1"/>
</dbReference>
<evidence type="ECO:0000256" key="5">
    <source>
        <dbReference type="SAM" id="Coils"/>
    </source>
</evidence>
<dbReference type="GO" id="GO:0003677">
    <property type="term" value="F:DNA binding"/>
    <property type="evidence" value="ECO:0007669"/>
    <property type="project" value="InterPro"/>
</dbReference>
<dbReference type="EMBL" id="PRDS01000012">
    <property type="protein sequence ID" value="PPB79537.1"/>
    <property type="molecule type" value="Genomic_DNA"/>
</dbReference>
<dbReference type="RefSeq" id="WP_104072706.1">
    <property type="nucleotide sequence ID" value="NZ_PRDS01000012.1"/>
</dbReference>
<evidence type="ECO:0000313" key="8">
    <source>
        <dbReference type="EMBL" id="PPB79537.1"/>
    </source>
</evidence>
<dbReference type="EC" id="2.7.7.7" evidence="1"/>
<dbReference type="SUPFAM" id="SSF55785">
    <property type="entry name" value="PYP-like sensor domain (PAS domain)"/>
    <property type="match status" value="1"/>
</dbReference>
<dbReference type="Pfam" id="PF00929">
    <property type="entry name" value="RNase_T"/>
    <property type="match status" value="1"/>
</dbReference>
<dbReference type="SMART" id="SM00091">
    <property type="entry name" value="PAS"/>
    <property type="match status" value="1"/>
</dbReference>
<comment type="subunit">
    <text evidence="3">DNA polymerase III contains a core (composed of alpha, epsilon and theta chains) that associates with a tau subunit. This core dimerizes to form the POLIII' complex. PolIII' associates with the gamma complex (composed of gamma, delta, delta', psi and chi chains) and with the beta chain to form the complete DNA polymerase III complex.</text>
</comment>
<dbReference type="InterPro" id="IPR036397">
    <property type="entry name" value="RNaseH_sf"/>
</dbReference>
<comment type="function">
    <text evidence="2">DNA polymerase III is a complex, multichain enzyme responsible for most of the replicative synthesis in bacteria. The epsilon subunit contain the editing function and is a proofreading 3'-5' exonuclease.</text>
</comment>
<evidence type="ECO:0000256" key="1">
    <source>
        <dbReference type="ARBA" id="ARBA00012417"/>
    </source>
</evidence>
<dbReference type="GO" id="GO:0008408">
    <property type="term" value="F:3'-5' exonuclease activity"/>
    <property type="evidence" value="ECO:0007669"/>
    <property type="project" value="TreeGrafter"/>
</dbReference>
<feature type="transmembrane region" description="Helical" evidence="6">
    <location>
        <begin position="45"/>
        <end position="68"/>
    </location>
</feature>
<gene>
    <name evidence="8" type="ORF">LV82_02819</name>
</gene>
<dbReference type="PANTHER" id="PTHR30231">
    <property type="entry name" value="DNA POLYMERASE III SUBUNIT EPSILON"/>
    <property type="match status" value="1"/>
</dbReference>
<dbReference type="NCBIfam" id="TIGR00573">
    <property type="entry name" value="dnaq"/>
    <property type="match status" value="1"/>
</dbReference>
<dbReference type="CDD" id="cd00130">
    <property type="entry name" value="PAS"/>
    <property type="match status" value="1"/>
</dbReference>
<evidence type="ECO:0000259" key="7">
    <source>
        <dbReference type="PROSITE" id="PS50112"/>
    </source>
</evidence>
<dbReference type="InterPro" id="IPR000014">
    <property type="entry name" value="PAS"/>
</dbReference>
<evidence type="ECO:0000256" key="6">
    <source>
        <dbReference type="SAM" id="Phobius"/>
    </source>
</evidence>
<dbReference type="SUPFAM" id="SSF53098">
    <property type="entry name" value="Ribonuclease H-like"/>
    <property type="match status" value="1"/>
</dbReference>
<organism evidence="8 9">
    <name type="scientific">Albidovulum inexpectatum</name>
    <dbReference type="NCBI Taxonomy" id="196587"/>
    <lineage>
        <taxon>Bacteria</taxon>
        <taxon>Pseudomonadati</taxon>
        <taxon>Pseudomonadota</taxon>
        <taxon>Alphaproteobacteria</taxon>
        <taxon>Rhodobacterales</taxon>
        <taxon>Paracoccaceae</taxon>
        <taxon>Albidovulum</taxon>
    </lineage>
</organism>
<reference evidence="8 9" key="1">
    <citation type="submission" date="2018-01" db="EMBL/GenBank/DDBJ databases">
        <title>Genomic Encyclopedia of Archaeal and Bacterial Type Strains, Phase II (KMG-II): from individual species to whole genera.</title>
        <authorList>
            <person name="Goeker M."/>
        </authorList>
    </citation>
    <scope>NUCLEOTIDE SEQUENCE [LARGE SCALE GENOMIC DNA]</scope>
    <source>
        <strain evidence="8 9">DSM 12048</strain>
    </source>
</reference>
<dbReference type="SMART" id="SM00479">
    <property type="entry name" value="EXOIII"/>
    <property type="match status" value="1"/>
</dbReference>
<dbReference type="Pfam" id="PF08448">
    <property type="entry name" value="PAS_4"/>
    <property type="match status" value="1"/>
</dbReference>
<keyword evidence="9" id="KW-1185">Reference proteome</keyword>
<dbReference type="FunFam" id="3.30.420.10:FF:000045">
    <property type="entry name" value="3'-5' exonuclease DinG"/>
    <property type="match status" value="1"/>
</dbReference>
<comment type="catalytic activity">
    <reaction evidence="4">
        <text>DNA(n) + a 2'-deoxyribonucleoside 5'-triphosphate = DNA(n+1) + diphosphate</text>
        <dbReference type="Rhea" id="RHEA:22508"/>
        <dbReference type="Rhea" id="RHEA-COMP:17339"/>
        <dbReference type="Rhea" id="RHEA-COMP:17340"/>
        <dbReference type="ChEBI" id="CHEBI:33019"/>
        <dbReference type="ChEBI" id="CHEBI:61560"/>
        <dbReference type="ChEBI" id="CHEBI:173112"/>
        <dbReference type="EC" id="2.7.7.7"/>
    </reaction>
</comment>
<dbReference type="InterPro" id="IPR035965">
    <property type="entry name" value="PAS-like_dom_sf"/>
</dbReference>
<protein>
    <recommendedName>
        <fullName evidence="1">DNA-directed DNA polymerase</fullName>
        <ecNumber evidence="1">2.7.7.7</ecNumber>
    </recommendedName>
</protein>
<dbReference type="InterPro" id="IPR006054">
    <property type="entry name" value="DnaQ"/>
</dbReference>
<dbReference type="CDD" id="cd06127">
    <property type="entry name" value="DEDDh"/>
    <property type="match status" value="1"/>
</dbReference>
<keyword evidence="6" id="KW-1133">Transmembrane helix</keyword>
<sequence length="689" mass="74311">MSERSSLRLRLLVLIAAALAGAIAALAVAAMWIHARWPDSGPVAAITGGAVIAGFGVLACLLAVWFWLDDRIARPLARLAADLRAQAHAQGQEPDFDPAVWPHLGDLAPAVGAIVSELARTRRELAEAIARHTERLREEKARLEALLADVPAAVLLCSETHRLVFYNAPARDMLGADPGPALGRELFDCLRRAPIMHAHERLLSGGDPDSVADLMVATTDGARILSGRMRLLSANGSDGYVLTLRDVTADLAAQAGRDLLLEEIFDRIRRPAANLQTMIGVLAEEGQDAVLTPALVGEAQALAHTVNELASRYEALRGAWTVLPHSRAADLADGIRARVEAVGLSITTRTDDLILRCDGFEIAALLSHLARCLDRESLASALRFTIEQDGAGAMLSLVWRGRSVTVAQLEEWLSQPVDPAAGDLTGRSVLVVHATECWPEHLGDDTCAIRLPIRDARRAGPPPAPLARHVVYDFDLLFAPATAALENTPLDRLTYVVFDTETTGLLPDEGDEIVQIAALRLVNGRRVPGEVLDLLVNPGRPIPPRATAVHGISDQMVADAPDPTQAIARFHSFAEGAVLIAHNAPFDMAFLRRREEQIGRRFDNPILDTVLLSAVVYGRTESHSLDALAHRLGVTIPQEARHTALGDTIATAEVFLKLLPILKGRGIVTFGDVLTEIRKHSSLLRDLNA</sequence>
<dbReference type="Gene3D" id="3.30.420.10">
    <property type="entry name" value="Ribonuclease H-like superfamily/Ribonuclease H"/>
    <property type="match status" value="1"/>
</dbReference>
<dbReference type="PROSITE" id="PS50112">
    <property type="entry name" value="PAS"/>
    <property type="match status" value="1"/>
</dbReference>
<evidence type="ECO:0000256" key="4">
    <source>
        <dbReference type="ARBA" id="ARBA00049244"/>
    </source>
</evidence>
<evidence type="ECO:0000313" key="9">
    <source>
        <dbReference type="Proteomes" id="UP000239736"/>
    </source>
</evidence>
<dbReference type="GO" id="GO:0045004">
    <property type="term" value="P:DNA replication proofreading"/>
    <property type="evidence" value="ECO:0007669"/>
    <property type="project" value="TreeGrafter"/>
</dbReference>